<dbReference type="Gene3D" id="1.20.1330.10">
    <property type="entry name" value="f41 fragment of flagellin, N-terminal domain"/>
    <property type="match status" value="1"/>
</dbReference>
<gene>
    <name evidence="6" type="ORF">N177_0550</name>
</gene>
<dbReference type="InterPro" id="IPR001029">
    <property type="entry name" value="Flagellin_N"/>
</dbReference>
<dbReference type="PATRIC" id="fig|631454.5.peg.540"/>
<organism evidence="6 7">
    <name type="scientific">Lutibaculum baratangense AMV1</name>
    <dbReference type="NCBI Taxonomy" id="631454"/>
    <lineage>
        <taxon>Bacteria</taxon>
        <taxon>Pseudomonadati</taxon>
        <taxon>Pseudomonadota</taxon>
        <taxon>Alphaproteobacteria</taxon>
        <taxon>Hyphomicrobiales</taxon>
        <taxon>Tepidamorphaceae</taxon>
        <taxon>Lutibaculum</taxon>
    </lineage>
</organism>
<evidence type="ECO:0000256" key="1">
    <source>
        <dbReference type="ARBA" id="ARBA00005709"/>
    </source>
</evidence>
<name>V4RL26_9HYPH</name>
<dbReference type="AlphaFoldDB" id="V4RL26"/>
<dbReference type="OrthoDB" id="9808068at2"/>
<sequence length="681" mass="69590">MSGITLSAGVRQNLLSLQNTADLMSTTQKRLATGKEVNSALDNPTNFFTASSLQARSNDLNSLMDSMSNGIKTLEAADNGLTAITKTLESMQSTLRQARQDKSFSTQSFDVNDKSVLSLSGGKQVDIANLSLSDSPNGKKATVTSSAAYTGPAVAASTSAATAGAGARAVINYHDDLGGSTISIDGNDITIGAFTDATDDAASADEAIADIQAGLVSAGLDSQYTVSRDTTTNAIIIESATTGKDSVAADVNLGDVTGTGAGATAASATYAFSDIQAATDVTGGGQTINANNDIDAFTSQLQEAMGDSVVVSNDGTNVTISTVATGSTALASQVQLNGPDGNEITAVSAAADGVDGATVSTMDAAVDEFSVTYGNATANITVAGGASTADTLASINSQLQAAGLTGVEASFDDDGNLSIAAKDPASKALSITGPDASAIFGSTTTDTGAAATNSEKAVDRFVEVINSEYKGQLRASNDNGKLRIENLSTQDLSVSVDKAGDGNKTTSTIGGNTVRADLANQFNELRDQLDKLADDASFNGINLLRGDSLKITFNETGTSDIDIQTKGGKSINADTLKLSDIEAKTLDSDETIDSLLGTVKDAVNTIRSQSSAFGSNLSVVQNRQDFTKNMMNTLQTGADKLVLADTNEEAANMLALQTRQQLSSTALSMASQADQAALRLF</sequence>
<reference evidence="6 7" key="1">
    <citation type="journal article" date="2014" name="Genome Announc.">
        <title>Draft Genome Sequence of Lutibaculum baratangense Strain AMV1T, Isolated from a Mud Volcano in Andamans, India.</title>
        <authorList>
            <person name="Singh A."/>
            <person name="Sreenivas A."/>
            <person name="Sathyanarayana Reddy G."/>
            <person name="Pinnaka A.K."/>
            <person name="Shivaji S."/>
        </authorList>
    </citation>
    <scope>NUCLEOTIDE SEQUENCE [LARGE SCALE GENOMIC DNA]</scope>
    <source>
        <strain evidence="6 7">AMV1</strain>
    </source>
</reference>
<comment type="subcellular location">
    <subcellularLocation>
        <location evidence="3">Secreted</location>
    </subcellularLocation>
    <subcellularLocation>
        <location evidence="3">Bacterial flagellum</location>
    </subcellularLocation>
</comment>
<dbReference type="InterPro" id="IPR046358">
    <property type="entry name" value="Flagellin_C"/>
</dbReference>
<feature type="domain" description="Flagellin C-terminal" evidence="5">
    <location>
        <begin position="597"/>
        <end position="681"/>
    </location>
</feature>
<feature type="domain" description="Flagellin N-terminal" evidence="4">
    <location>
        <begin position="13"/>
        <end position="103"/>
    </location>
</feature>
<keyword evidence="2 3" id="KW-0975">Bacterial flagellum</keyword>
<evidence type="ECO:0000259" key="5">
    <source>
        <dbReference type="Pfam" id="PF00700"/>
    </source>
</evidence>
<dbReference type="SUPFAM" id="SSF64518">
    <property type="entry name" value="Phase 1 flagellin"/>
    <property type="match status" value="1"/>
</dbReference>
<dbReference type="Pfam" id="PF00700">
    <property type="entry name" value="Flagellin_C"/>
    <property type="match status" value="1"/>
</dbReference>
<comment type="similarity">
    <text evidence="1 3">Belongs to the bacterial flagellin family.</text>
</comment>
<keyword evidence="6" id="KW-0966">Cell projection</keyword>
<evidence type="ECO:0000259" key="4">
    <source>
        <dbReference type="Pfam" id="PF00669"/>
    </source>
</evidence>
<dbReference type="STRING" id="631454.N177_0550"/>
<keyword evidence="6" id="KW-0282">Flagellum</keyword>
<evidence type="ECO:0000256" key="3">
    <source>
        <dbReference type="RuleBase" id="RU362073"/>
    </source>
</evidence>
<dbReference type="GO" id="GO:0005198">
    <property type="term" value="F:structural molecule activity"/>
    <property type="evidence" value="ECO:0007669"/>
    <property type="project" value="UniProtKB-UniRule"/>
</dbReference>
<accession>V4RL26</accession>
<evidence type="ECO:0000313" key="6">
    <source>
        <dbReference type="EMBL" id="ESR26766.1"/>
    </source>
</evidence>
<comment type="caution">
    <text evidence="6">The sequence shown here is derived from an EMBL/GenBank/DDBJ whole genome shotgun (WGS) entry which is preliminary data.</text>
</comment>
<keyword evidence="6" id="KW-0969">Cilium</keyword>
<dbReference type="Proteomes" id="UP000017819">
    <property type="component" value="Unassembled WGS sequence"/>
</dbReference>
<proteinExistence type="inferred from homology"/>
<evidence type="ECO:0000313" key="7">
    <source>
        <dbReference type="Proteomes" id="UP000017819"/>
    </source>
</evidence>
<dbReference type="GO" id="GO:0009288">
    <property type="term" value="C:bacterial-type flagellum"/>
    <property type="evidence" value="ECO:0007669"/>
    <property type="project" value="UniProtKB-SubCell"/>
</dbReference>
<dbReference type="Pfam" id="PF00669">
    <property type="entry name" value="Flagellin_N"/>
    <property type="match status" value="1"/>
</dbReference>
<keyword evidence="7" id="KW-1185">Reference proteome</keyword>
<dbReference type="EMBL" id="AWXZ01000013">
    <property type="protein sequence ID" value="ESR26766.1"/>
    <property type="molecule type" value="Genomic_DNA"/>
</dbReference>
<dbReference type="RefSeq" id="WP_023430699.1">
    <property type="nucleotide sequence ID" value="NZ_AWXZ01000013.1"/>
</dbReference>
<comment type="function">
    <text evidence="3">Flagellin is the subunit protein which polymerizes to form the filaments of bacterial flagella.</text>
</comment>
<dbReference type="eggNOG" id="COG1344">
    <property type="taxonomic scope" value="Bacteria"/>
</dbReference>
<keyword evidence="3" id="KW-0964">Secreted</keyword>
<evidence type="ECO:0000256" key="2">
    <source>
        <dbReference type="ARBA" id="ARBA00023143"/>
    </source>
</evidence>
<dbReference type="GO" id="GO:0005576">
    <property type="term" value="C:extracellular region"/>
    <property type="evidence" value="ECO:0007669"/>
    <property type="project" value="UniProtKB-SubCell"/>
</dbReference>
<protein>
    <recommendedName>
        <fullName evidence="3">Flagellin</fullName>
    </recommendedName>
</protein>